<feature type="transmembrane region" description="Helical" evidence="6">
    <location>
        <begin position="286"/>
        <end position="306"/>
    </location>
</feature>
<dbReference type="SUPFAM" id="SSF81321">
    <property type="entry name" value="Family A G protein-coupled receptor-like"/>
    <property type="match status" value="1"/>
</dbReference>
<dbReference type="GO" id="GO:0004930">
    <property type="term" value="F:G protein-coupled receptor activity"/>
    <property type="evidence" value="ECO:0007669"/>
    <property type="project" value="InterPro"/>
</dbReference>
<dbReference type="PROSITE" id="PS50262">
    <property type="entry name" value="G_PROTEIN_RECEP_F1_2"/>
    <property type="match status" value="1"/>
</dbReference>
<feature type="transmembrane region" description="Helical" evidence="6">
    <location>
        <begin position="166"/>
        <end position="192"/>
    </location>
</feature>
<keyword evidence="3 6" id="KW-1133">Transmembrane helix</keyword>
<gene>
    <name evidence="8" type="ORF">PXEA_LOCUS6479</name>
</gene>
<evidence type="ECO:0000256" key="4">
    <source>
        <dbReference type="ARBA" id="ARBA00023136"/>
    </source>
</evidence>
<dbReference type="EMBL" id="CAAALY010016606">
    <property type="protein sequence ID" value="VEL13039.1"/>
    <property type="molecule type" value="Genomic_DNA"/>
</dbReference>
<accession>A0A448WJ69</accession>
<dbReference type="PRINTS" id="PR00237">
    <property type="entry name" value="GPCRRHODOPSN"/>
</dbReference>
<dbReference type="InterPro" id="IPR000276">
    <property type="entry name" value="GPCR_Rhodpsn"/>
</dbReference>
<keyword evidence="2 6" id="KW-0812">Transmembrane</keyword>
<keyword evidence="4 6" id="KW-0472">Membrane</keyword>
<feature type="region of interest" description="Disordered" evidence="5">
    <location>
        <begin position="122"/>
        <end position="149"/>
    </location>
</feature>
<evidence type="ECO:0000256" key="2">
    <source>
        <dbReference type="ARBA" id="ARBA00022692"/>
    </source>
</evidence>
<comment type="subcellular location">
    <subcellularLocation>
        <location evidence="1">Membrane</location>
    </subcellularLocation>
</comment>
<dbReference type="InterPro" id="IPR052954">
    <property type="entry name" value="GPCR-Ligand_Int"/>
</dbReference>
<dbReference type="GO" id="GO:0016020">
    <property type="term" value="C:membrane"/>
    <property type="evidence" value="ECO:0007669"/>
    <property type="project" value="UniProtKB-SubCell"/>
</dbReference>
<evidence type="ECO:0000259" key="7">
    <source>
        <dbReference type="PROSITE" id="PS50262"/>
    </source>
</evidence>
<evidence type="ECO:0000256" key="1">
    <source>
        <dbReference type="ARBA" id="ARBA00004370"/>
    </source>
</evidence>
<sequence>MAIQPLGDISVFALIGQFGWPITCAVSLSSHCSSARSGGEMVRIAISQSVRCVCVEGPRNSQTSSARHAGLGYLVCSVGRQLAVDSSVYIPALRERECKRARLEPRQAAETVSGRHRRLDAGLRDGGAPIGASTGPSLDRRSAHPSMAEADESAARHVELLTTAELITGLVCYPIACLVGLVTNALCLLVFLRPDMRGLSTNTYLAALALADLMKLANDFVYTPGVLVKMLEHSDAAFPRYYPYAYFFNQFLASVTAWLTVAVAMERFLLVLRPVDSRAYLTLRKARIECAAVFVGLFLLNLPGIFRYRPVVRAPTTGRGGGNSTRSGSIESLETSWFWRLDQFKQAYIIPQTVLRSILPICLMIVLNITIIVALRRRFNWRRRQKLVSADVFAVSSGLRPSPRPQPASAWRVLTRHAGLGPGPGSGCQTLSNGRLAAEEAGSAELAPERRETAVGDAKQRLPVRHRVTIMLVAVMSGFVLLASPDALLSLLGWGYYDAPETWIRAIREITDCLLVVNSDTNFFLYYSLNPKFRNALRDSLRRLAWPPR</sequence>
<organism evidence="8 9">
    <name type="scientific">Protopolystoma xenopodis</name>
    <dbReference type="NCBI Taxonomy" id="117903"/>
    <lineage>
        <taxon>Eukaryota</taxon>
        <taxon>Metazoa</taxon>
        <taxon>Spiralia</taxon>
        <taxon>Lophotrochozoa</taxon>
        <taxon>Platyhelminthes</taxon>
        <taxon>Monogenea</taxon>
        <taxon>Polyopisthocotylea</taxon>
        <taxon>Polystomatidea</taxon>
        <taxon>Polystomatidae</taxon>
        <taxon>Protopolystoma</taxon>
    </lineage>
</organism>
<dbReference type="Gene3D" id="1.20.1070.10">
    <property type="entry name" value="Rhodopsin 7-helix transmembrane proteins"/>
    <property type="match status" value="1"/>
</dbReference>
<evidence type="ECO:0000256" key="5">
    <source>
        <dbReference type="SAM" id="MobiDB-lite"/>
    </source>
</evidence>
<feature type="non-terminal residue" evidence="8">
    <location>
        <position position="1"/>
    </location>
</feature>
<evidence type="ECO:0000256" key="6">
    <source>
        <dbReference type="SAM" id="Phobius"/>
    </source>
</evidence>
<feature type="transmembrane region" description="Helical" evidence="6">
    <location>
        <begin position="468"/>
        <end position="497"/>
    </location>
</feature>
<feature type="transmembrane region" description="Helical" evidence="6">
    <location>
        <begin position="204"/>
        <end position="224"/>
    </location>
</feature>
<evidence type="ECO:0000313" key="8">
    <source>
        <dbReference type="EMBL" id="VEL13039.1"/>
    </source>
</evidence>
<dbReference type="CDD" id="cd14978">
    <property type="entry name" value="7tmA_FMRFamide_R-like"/>
    <property type="match status" value="1"/>
</dbReference>
<evidence type="ECO:0000313" key="9">
    <source>
        <dbReference type="Proteomes" id="UP000784294"/>
    </source>
</evidence>
<dbReference type="PANTHER" id="PTHR46641">
    <property type="entry name" value="FMRFAMIDE RECEPTOR-RELATED"/>
    <property type="match status" value="1"/>
</dbReference>
<dbReference type="Proteomes" id="UP000784294">
    <property type="component" value="Unassembled WGS sequence"/>
</dbReference>
<feature type="transmembrane region" description="Helical" evidence="6">
    <location>
        <begin position="354"/>
        <end position="375"/>
    </location>
</feature>
<dbReference type="InterPro" id="IPR017452">
    <property type="entry name" value="GPCR_Rhodpsn_7TM"/>
</dbReference>
<feature type="transmembrane region" description="Helical" evidence="6">
    <location>
        <begin position="244"/>
        <end position="265"/>
    </location>
</feature>
<name>A0A448WJ69_9PLAT</name>
<evidence type="ECO:0000256" key="3">
    <source>
        <dbReference type="ARBA" id="ARBA00022989"/>
    </source>
</evidence>
<dbReference type="PANTHER" id="PTHR46641:SF2">
    <property type="entry name" value="FMRFAMIDE RECEPTOR"/>
    <property type="match status" value="1"/>
</dbReference>
<protein>
    <recommendedName>
        <fullName evidence="7">G-protein coupled receptors family 1 profile domain-containing protein</fullName>
    </recommendedName>
</protein>
<comment type="caution">
    <text evidence="8">The sequence shown here is derived from an EMBL/GenBank/DDBJ whole genome shotgun (WGS) entry which is preliminary data.</text>
</comment>
<feature type="domain" description="G-protein coupled receptors family 1 profile" evidence="7">
    <location>
        <begin position="183"/>
        <end position="526"/>
    </location>
</feature>
<dbReference type="OrthoDB" id="10011262at2759"/>
<dbReference type="AlphaFoldDB" id="A0A448WJ69"/>
<keyword evidence="9" id="KW-1185">Reference proteome</keyword>
<dbReference type="Pfam" id="PF00001">
    <property type="entry name" value="7tm_1"/>
    <property type="match status" value="1"/>
</dbReference>
<proteinExistence type="predicted"/>
<reference evidence="8" key="1">
    <citation type="submission" date="2018-11" db="EMBL/GenBank/DDBJ databases">
        <authorList>
            <consortium name="Pathogen Informatics"/>
        </authorList>
    </citation>
    <scope>NUCLEOTIDE SEQUENCE</scope>
</reference>